<feature type="transmembrane region" description="Helical" evidence="1">
    <location>
        <begin position="81"/>
        <end position="102"/>
    </location>
</feature>
<feature type="transmembrane region" description="Helical" evidence="1">
    <location>
        <begin position="6"/>
        <end position="30"/>
    </location>
</feature>
<name>A0AB72UHJ5_9PROT</name>
<gene>
    <name evidence="2" type="ORF">TH3_18115</name>
</gene>
<evidence type="ECO:0000313" key="2">
    <source>
        <dbReference type="EMBL" id="AJD53725.1"/>
    </source>
</evidence>
<dbReference type="RefSeq" id="WP_007091703.1">
    <property type="nucleotide sequence ID" value="NZ_CP004388.1"/>
</dbReference>
<keyword evidence="1" id="KW-1133">Transmembrane helix</keyword>
<reference evidence="2 3" key="1">
    <citation type="journal article" date="2012" name="J. Bacteriol.">
        <title>Genome sequence of Thalassospira xiamenensis type strain M-5.</title>
        <authorList>
            <person name="Lai Q."/>
            <person name="Shao Z."/>
        </authorList>
    </citation>
    <scope>NUCLEOTIDE SEQUENCE [LARGE SCALE GENOMIC DNA]</scope>
    <source>
        <strain evidence="2 3">M-5</strain>
    </source>
</reference>
<sequence length="155" mass="17218">MIYEIVLFLHVIGAFVLFGTGAGIAFFFVISNRSGNPAFIAHTAGTVVLADGIFTATAAVAQPISGYILTQLVGWELSEGWIALSLGLYVFVGLFWLPVVWIQIKLRDLARIADSEQIPLQPAYRRLYRIWFAFGFPAFFAVLAIIWLMLTKPSF</sequence>
<organism evidence="2 3">
    <name type="scientific">Thalassospira xiamenensis M-5 = DSM 17429</name>
    <dbReference type="NCBI Taxonomy" id="1123366"/>
    <lineage>
        <taxon>Bacteria</taxon>
        <taxon>Pseudomonadati</taxon>
        <taxon>Pseudomonadota</taxon>
        <taxon>Alphaproteobacteria</taxon>
        <taxon>Rhodospirillales</taxon>
        <taxon>Thalassospiraceae</taxon>
        <taxon>Thalassospira</taxon>
    </lineage>
</organism>
<keyword evidence="1" id="KW-0812">Transmembrane</keyword>
<dbReference type="InterPro" id="IPR018729">
    <property type="entry name" value="DUF2269_transmembrane"/>
</dbReference>
<dbReference type="KEGG" id="txi:TH3_18115"/>
<accession>A0AB72UHJ5</accession>
<proteinExistence type="predicted"/>
<evidence type="ECO:0000256" key="1">
    <source>
        <dbReference type="SAM" id="Phobius"/>
    </source>
</evidence>
<dbReference type="GeneID" id="31929295"/>
<dbReference type="Proteomes" id="UP000007127">
    <property type="component" value="Chromosome"/>
</dbReference>
<dbReference type="Pfam" id="PF10027">
    <property type="entry name" value="DUF2269"/>
    <property type="match status" value="1"/>
</dbReference>
<keyword evidence="1" id="KW-0472">Membrane</keyword>
<evidence type="ECO:0000313" key="3">
    <source>
        <dbReference type="Proteomes" id="UP000007127"/>
    </source>
</evidence>
<feature type="transmembrane region" description="Helical" evidence="1">
    <location>
        <begin position="130"/>
        <end position="150"/>
    </location>
</feature>
<evidence type="ECO:0008006" key="4">
    <source>
        <dbReference type="Google" id="ProtNLM"/>
    </source>
</evidence>
<protein>
    <recommendedName>
        <fullName evidence="4">Integral membrane protein</fullName>
    </recommendedName>
</protein>
<dbReference type="AlphaFoldDB" id="A0AB72UHJ5"/>
<dbReference type="EMBL" id="CP004388">
    <property type="protein sequence ID" value="AJD53725.1"/>
    <property type="molecule type" value="Genomic_DNA"/>
</dbReference>